<accession>A0A451AMI6</accession>
<feature type="region of interest" description="Disordered" evidence="1">
    <location>
        <begin position="242"/>
        <end position="273"/>
    </location>
</feature>
<dbReference type="AlphaFoldDB" id="A0A451AMI6"/>
<dbReference type="InterPro" id="IPR041110">
    <property type="entry name" value="PBECR2"/>
</dbReference>
<gene>
    <name evidence="4" type="ORF">BECKUNK1418G_GA0071005_113213</name>
    <name evidence="5" type="ORF">BECKUNK1418H_GA0071006_112413</name>
</gene>
<evidence type="ECO:0000259" key="2">
    <source>
        <dbReference type="Pfam" id="PF04233"/>
    </source>
</evidence>
<dbReference type="Pfam" id="PF04233">
    <property type="entry name" value="Phage_Mu_F"/>
    <property type="match status" value="1"/>
</dbReference>
<organism evidence="4">
    <name type="scientific">Candidatus Kentrum sp. UNK</name>
    <dbReference type="NCBI Taxonomy" id="2126344"/>
    <lineage>
        <taxon>Bacteria</taxon>
        <taxon>Pseudomonadati</taxon>
        <taxon>Pseudomonadota</taxon>
        <taxon>Gammaproteobacteria</taxon>
        <taxon>Candidatus Kentrum</taxon>
    </lineage>
</organism>
<evidence type="ECO:0000313" key="4">
    <source>
        <dbReference type="EMBL" id="VFK67250.1"/>
    </source>
</evidence>
<evidence type="ECO:0000259" key="3">
    <source>
        <dbReference type="Pfam" id="PF18810"/>
    </source>
</evidence>
<dbReference type="InterPro" id="IPR006528">
    <property type="entry name" value="Phage_head_morphogenesis_dom"/>
</dbReference>
<sequence length="422" mass="47836">MPESVANLPFREAIDHYKTKVPMTQGAFRKMEETHRHKAFVVSGATQTAMLEDLYNAVADARDKGEGWADFHQRFDSIKGKYGWSHTGKPEWRSRLIWDTNVTQSYNAGRYRQMVALKALRPYWRYRHTSFENPRPIHQGWDGRVVAADDPWWNTHFPQNGFLCKCKVDALSRQEAEREWKKHGKEGPDTPEVEWEEITVGQMSGEPRVVRTPIGIDPGFGFNPGKAWLEPHAVPPIQGSGAIKKRAGPWPKGFTPPDMPKPTRIPKDALLPKDTPPEKAVAGFLTKFGADMENGAVFKDATGTHIAIDKALFQDGKGDFAWLAGAEGNERIAHLLLFADALEAPDEVWWNWEQDEGGRRRWQLKRRYLKALEIEGSSEYAAVAFEWGKKGWGGSVDFATSKDNLDALFHKIQKGKLAFKKK</sequence>
<proteinExistence type="predicted"/>
<name>A0A451AMI6_9GAMM</name>
<evidence type="ECO:0000313" key="5">
    <source>
        <dbReference type="EMBL" id="VFK72600.1"/>
    </source>
</evidence>
<dbReference type="Pfam" id="PF18810">
    <property type="entry name" value="PBECR2"/>
    <property type="match status" value="1"/>
</dbReference>
<dbReference type="EMBL" id="CAADFZ010000132">
    <property type="protein sequence ID" value="VFK67250.1"/>
    <property type="molecule type" value="Genomic_DNA"/>
</dbReference>
<dbReference type="EMBL" id="CAADGD010000124">
    <property type="protein sequence ID" value="VFK72600.1"/>
    <property type="molecule type" value="Genomic_DNA"/>
</dbReference>
<feature type="domain" description="Phage-Barnase-EndoU-ColicinE5/D-RelE like nuclease 2" evidence="3">
    <location>
        <begin position="284"/>
        <end position="419"/>
    </location>
</feature>
<evidence type="ECO:0000256" key="1">
    <source>
        <dbReference type="SAM" id="MobiDB-lite"/>
    </source>
</evidence>
<protein>
    <submittedName>
        <fullName evidence="4">Phage Mu protein F like protein</fullName>
    </submittedName>
</protein>
<reference evidence="4" key="1">
    <citation type="submission" date="2019-02" db="EMBL/GenBank/DDBJ databases">
        <authorList>
            <person name="Gruber-Vodicka R. H."/>
            <person name="Seah K. B. B."/>
        </authorList>
    </citation>
    <scope>NUCLEOTIDE SEQUENCE</scope>
    <source>
        <strain evidence="5">BECK_BY19</strain>
        <strain evidence="4">BECK_BY8</strain>
    </source>
</reference>
<feature type="domain" description="Phage head morphogenesis" evidence="2">
    <location>
        <begin position="55"/>
        <end position="168"/>
    </location>
</feature>